<dbReference type="Pfam" id="PF02481">
    <property type="entry name" value="DNA_processg_A"/>
    <property type="match status" value="1"/>
</dbReference>
<evidence type="ECO:0000259" key="2">
    <source>
        <dbReference type="Pfam" id="PF02481"/>
    </source>
</evidence>
<dbReference type="PANTHER" id="PTHR43022">
    <property type="entry name" value="PROTEIN SMF"/>
    <property type="match status" value="1"/>
</dbReference>
<evidence type="ECO:0000259" key="3">
    <source>
        <dbReference type="Pfam" id="PF17782"/>
    </source>
</evidence>
<reference evidence="4 5" key="1">
    <citation type="submission" date="2014-12" db="EMBL/GenBank/DDBJ databases">
        <title>Genomes of Geoalkalibacter ferrihydriticus and Geoalkalibacter subterraneus, two haloalkaliphilic metal-reducing members of the Geobacteraceae.</title>
        <authorList>
            <person name="Badalamenti J.P."/>
            <person name="Torres C.I."/>
            <person name="Krajmalnik-Brown R."/>
            <person name="Bond D.R."/>
        </authorList>
    </citation>
    <scope>NUCLEOTIDE SEQUENCE [LARGE SCALE GENOMIC DNA]</scope>
    <source>
        <strain evidence="4 5">DSM 17813</strain>
    </source>
</reference>
<dbReference type="Pfam" id="PF17782">
    <property type="entry name" value="WHD_DprA"/>
    <property type="match status" value="1"/>
</dbReference>
<organism evidence="4 5">
    <name type="scientific">Geoalkalibacter ferrihydriticus DSM 17813</name>
    <dbReference type="NCBI Taxonomy" id="1121915"/>
    <lineage>
        <taxon>Bacteria</taxon>
        <taxon>Pseudomonadati</taxon>
        <taxon>Thermodesulfobacteriota</taxon>
        <taxon>Desulfuromonadia</taxon>
        <taxon>Desulfuromonadales</taxon>
        <taxon>Geoalkalibacteraceae</taxon>
        <taxon>Geoalkalibacter</taxon>
    </lineage>
</organism>
<comment type="similarity">
    <text evidence="1">Belongs to the DprA/Smf family.</text>
</comment>
<feature type="domain" description="DprA winged helix" evidence="3">
    <location>
        <begin position="304"/>
        <end position="363"/>
    </location>
</feature>
<dbReference type="InterPro" id="IPR036388">
    <property type="entry name" value="WH-like_DNA-bd_sf"/>
</dbReference>
<dbReference type="Gene3D" id="1.10.10.10">
    <property type="entry name" value="Winged helix-like DNA-binding domain superfamily/Winged helix DNA-binding domain"/>
    <property type="match status" value="1"/>
</dbReference>
<keyword evidence="5" id="KW-1185">Reference proteome</keyword>
<dbReference type="InterPro" id="IPR057666">
    <property type="entry name" value="DrpA_SLOG"/>
</dbReference>
<evidence type="ECO:0000313" key="4">
    <source>
        <dbReference type="EMBL" id="KIH76288.1"/>
    </source>
</evidence>
<dbReference type="PANTHER" id="PTHR43022:SF1">
    <property type="entry name" value="PROTEIN SMF"/>
    <property type="match status" value="1"/>
</dbReference>
<gene>
    <name evidence="4" type="ORF">GFER_11790</name>
</gene>
<dbReference type="Gene3D" id="3.40.50.450">
    <property type="match status" value="1"/>
</dbReference>
<dbReference type="EMBL" id="JWJD01000004">
    <property type="protein sequence ID" value="KIH76288.1"/>
    <property type="molecule type" value="Genomic_DNA"/>
</dbReference>
<dbReference type="InterPro" id="IPR041614">
    <property type="entry name" value="DprA_WH"/>
</dbReference>
<dbReference type="GO" id="GO:0009294">
    <property type="term" value="P:DNA-mediated transformation"/>
    <property type="evidence" value="ECO:0007669"/>
    <property type="project" value="InterPro"/>
</dbReference>
<dbReference type="Proteomes" id="UP000035068">
    <property type="component" value="Unassembled WGS sequence"/>
</dbReference>
<dbReference type="InterPro" id="IPR003488">
    <property type="entry name" value="DprA"/>
</dbReference>
<name>A0A0C2ECG9_9BACT</name>
<accession>A0A0C2ECG9</accession>
<dbReference type="AlphaFoldDB" id="A0A0C2ECG9"/>
<evidence type="ECO:0000256" key="1">
    <source>
        <dbReference type="ARBA" id="ARBA00006525"/>
    </source>
</evidence>
<comment type="caution">
    <text evidence="4">The sequence shown here is derived from an EMBL/GenBank/DDBJ whole genome shotgun (WGS) entry which is preliminary data.</text>
</comment>
<sequence>MHRDNLSSQELGWLRLHLTPRLGRKALRRLHQVFGSLEAILADTTPARLARGGLSPKLATAIPAEDDPNLAATAAKLAQDGVRLVSLWDADFPPLLAGIPDPPALLYVRGHWPPAPGLAVVGARRAGAESRQMVREIARDLAGHGVCIISGLARGIDTAAHLGALDAGGATVAVLGCGIDRIYPPENRKLFHQIATQGTLISEYAPGTPPLAGNFPGRNRIVSGLALGVLVAEAAVGSGSLITADFALEQGREVFALPGAPYGASCTGSNTLLKEGAHLVTEARDILDLLWSDLARSALGAPAAAPAPLPELSKEALQVLEPMDTNALHIDEIVRKSGLTPMEVSAILLHLELQGGVRQLPGMHYQRIRPG</sequence>
<dbReference type="SUPFAM" id="SSF102405">
    <property type="entry name" value="MCP/YpsA-like"/>
    <property type="match status" value="1"/>
</dbReference>
<evidence type="ECO:0000313" key="5">
    <source>
        <dbReference type="Proteomes" id="UP000035068"/>
    </source>
</evidence>
<dbReference type="NCBIfam" id="TIGR00732">
    <property type="entry name" value="dprA"/>
    <property type="match status" value="1"/>
</dbReference>
<protein>
    <submittedName>
        <fullName evidence="4">Uncharacterized protein</fullName>
    </submittedName>
</protein>
<proteinExistence type="inferred from homology"/>
<feature type="domain" description="Smf/DprA SLOG" evidence="2">
    <location>
        <begin position="84"/>
        <end position="289"/>
    </location>
</feature>